<dbReference type="RefSeq" id="WP_008460745.1">
    <property type="nucleotide sequence ID" value="NZ_AZDU01000026.1"/>
</dbReference>
<dbReference type="AlphaFoldDB" id="K0NJ85"/>
<dbReference type="PATRIC" id="fig|1293597.4.peg.921"/>
<accession>K0NJ85</accession>
<protein>
    <submittedName>
        <fullName evidence="1">Uncharacterized protein</fullName>
    </submittedName>
</protein>
<dbReference type="Proteomes" id="UP000051074">
    <property type="component" value="Unassembled WGS sequence"/>
</dbReference>
<comment type="caution">
    <text evidence="1">The sequence shown here is derived from an EMBL/GenBank/DDBJ whole genome shotgun (WGS) entry which is preliminary data.</text>
</comment>
<evidence type="ECO:0000313" key="2">
    <source>
        <dbReference type="Proteomes" id="UP000051074"/>
    </source>
</evidence>
<organism evidence="1 2">
    <name type="scientific">Lactobacillus equicursoris DSM 19284 = JCM 14600 = CIP 110162</name>
    <dbReference type="NCBI Taxonomy" id="1293597"/>
    <lineage>
        <taxon>Bacteria</taxon>
        <taxon>Bacillati</taxon>
        <taxon>Bacillota</taxon>
        <taxon>Bacilli</taxon>
        <taxon>Lactobacillales</taxon>
        <taxon>Lactobacillaceae</taxon>
        <taxon>Lactobacillus</taxon>
    </lineage>
</organism>
<evidence type="ECO:0000313" key="1">
    <source>
        <dbReference type="EMBL" id="KRL01550.1"/>
    </source>
</evidence>
<dbReference type="InterPro" id="IPR005583">
    <property type="entry name" value="YaaA"/>
</dbReference>
<gene>
    <name evidence="1" type="ORF">FC20_GL000848</name>
</gene>
<reference evidence="1 2" key="1">
    <citation type="journal article" date="2015" name="Genome Announc.">
        <title>Expanding the biotechnology potential of lactobacilli through comparative genomics of 213 strains and associated genera.</title>
        <authorList>
            <person name="Sun Z."/>
            <person name="Harris H.M."/>
            <person name="McCann A."/>
            <person name="Guo C."/>
            <person name="Argimon S."/>
            <person name="Zhang W."/>
            <person name="Yang X."/>
            <person name="Jeffery I.B."/>
            <person name="Cooney J.C."/>
            <person name="Kagawa T.F."/>
            <person name="Liu W."/>
            <person name="Song Y."/>
            <person name="Salvetti E."/>
            <person name="Wrobel A."/>
            <person name="Rasinkangas P."/>
            <person name="Parkhill J."/>
            <person name="Rea M.C."/>
            <person name="O'Sullivan O."/>
            <person name="Ritari J."/>
            <person name="Douillard F.P."/>
            <person name="Paul Ross R."/>
            <person name="Yang R."/>
            <person name="Briner A.E."/>
            <person name="Felis G.E."/>
            <person name="de Vos W.M."/>
            <person name="Barrangou R."/>
            <person name="Klaenhammer T.R."/>
            <person name="Caufield P.W."/>
            <person name="Cui Y."/>
            <person name="Zhang H."/>
            <person name="O'Toole P.W."/>
        </authorList>
    </citation>
    <scope>NUCLEOTIDE SEQUENCE [LARGE SCALE GENOMIC DNA]</scope>
    <source>
        <strain evidence="1 2">DSM 19284</strain>
    </source>
</reference>
<sequence length="61" mass="7091">MAFIGIHAKMSRGDMVRFMAERAVTDAEELKNFADFGYEFCPQASTPAKFVFRTDYDFKRK</sequence>
<dbReference type="Pfam" id="PF03883">
    <property type="entry name" value="H2O2_YaaD"/>
    <property type="match status" value="1"/>
</dbReference>
<dbReference type="EMBL" id="AZDU01000026">
    <property type="protein sequence ID" value="KRL01550.1"/>
    <property type="molecule type" value="Genomic_DNA"/>
</dbReference>
<keyword evidence="2" id="KW-1185">Reference proteome</keyword>
<proteinExistence type="predicted"/>
<name>K0NJ85_9LACO</name>